<dbReference type="Proteomes" id="UP000653454">
    <property type="component" value="Unassembled WGS sequence"/>
</dbReference>
<dbReference type="SMART" id="SM00498">
    <property type="entry name" value="FH2"/>
    <property type="match status" value="1"/>
</dbReference>
<name>A0A8S4FTV1_PLUXY</name>
<dbReference type="GO" id="GO:0005884">
    <property type="term" value="C:actin filament"/>
    <property type="evidence" value="ECO:0007669"/>
    <property type="project" value="TreeGrafter"/>
</dbReference>
<feature type="region of interest" description="Disordered" evidence="1">
    <location>
        <begin position="248"/>
        <end position="270"/>
    </location>
</feature>
<dbReference type="InterPro" id="IPR010465">
    <property type="entry name" value="Drf_DAD"/>
</dbReference>
<evidence type="ECO:0000313" key="5">
    <source>
        <dbReference type="Proteomes" id="UP000653454"/>
    </source>
</evidence>
<accession>A0A8S4FTV1</accession>
<dbReference type="InterPro" id="IPR014767">
    <property type="entry name" value="DAD_dom"/>
</dbReference>
<comment type="caution">
    <text evidence="4">The sequence shown here is derived from an EMBL/GenBank/DDBJ whole genome shotgun (WGS) entry which is preliminary data.</text>
</comment>
<dbReference type="PANTHER" id="PTHR45691:SF6">
    <property type="entry name" value="PROTEIN DIAPHANOUS"/>
    <property type="match status" value="1"/>
</dbReference>
<feature type="domain" description="DAD" evidence="2">
    <location>
        <begin position="280"/>
        <end position="310"/>
    </location>
</feature>
<dbReference type="InterPro" id="IPR051412">
    <property type="entry name" value="Formin_Homology_Diaphanous_sf"/>
</dbReference>
<evidence type="ECO:0000313" key="4">
    <source>
        <dbReference type="EMBL" id="CAG9131740.1"/>
    </source>
</evidence>
<dbReference type="Pfam" id="PF06345">
    <property type="entry name" value="Drf_DAD"/>
    <property type="match status" value="1"/>
</dbReference>
<dbReference type="AlphaFoldDB" id="A0A8S4FTV1"/>
<feature type="domain" description="FH2" evidence="3">
    <location>
        <begin position="1"/>
        <end position="262"/>
    </location>
</feature>
<evidence type="ECO:0000259" key="2">
    <source>
        <dbReference type="PROSITE" id="PS51231"/>
    </source>
</evidence>
<reference evidence="4" key="1">
    <citation type="submission" date="2020-11" db="EMBL/GenBank/DDBJ databases">
        <authorList>
            <person name="Whiteford S."/>
        </authorList>
    </citation>
    <scope>NUCLEOTIDE SEQUENCE</scope>
</reference>
<sequence>MHKGSTRESQVQDIVSGTAACEEVRSSGKFAKILELVLLLGNYMNTGSHNAGAYGFEISFLTKFAKILELVLLLGNYMNTGSHNAGAYGFEISFLTKLTSTKDLENKQTLLHYLVETIEAKFPDALTFAEEMPHIDRAARVSMEQLQKSLKKMDNDIRSLETDLVSARAPQCERDNFHETMAPFAKDARAQCDLLHSMYKKMEALYTSLAEYFVFDPNKYTLDEFASDIKTFKDAFAAAHQENQIAREAEERANRAKEQRAVAERERRDRQQRYKQFVDMERQQDGVMDSLMEALQSGSAFSRERPRKKANPRVAGAERRAQLSRSRSRSGLTGPLSTMDLMTNELLSNA</sequence>
<keyword evidence="5" id="KW-1185">Reference proteome</keyword>
<feature type="region of interest" description="Disordered" evidence="1">
    <location>
        <begin position="297"/>
        <end position="350"/>
    </location>
</feature>
<gene>
    <name evidence="4" type="ORF">PLXY2_LOCUS10440</name>
</gene>
<dbReference type="Pfam" id="PF02181">
    <property type="entry name" value="FH2"/>
    <property type="match status" value="1"/>
</dbReference>
<dbReference type="InterPro" id="IPR042201">
    <property type="entry name" value="FH2_Formin_sf"/>
</dbReference>
<organism evidence="4 5">
    <name type="scientific">Plutella xylostella</name>
    <name type="common">Diamondback moth</name>
    <name type="synonym">Plutella maculipennis</name>
    <dbReference type="NCBI Taxonomy" id="51655"/>
    <lineage>
        <taxon>Eukaryota</taxon>
        <taxon>Metazoa</taxon>
        <taxon>Ecdysozoa</taxon>
        <taxon>Arthropoda</taxon>
        <taxon>Hexapoda</taxon>
        <taxon>Insecta</taxon>
        <taxon>Pterygota</taxon>
        <taxon>Neoptera</taxon>
        <taxon>Endopterygota</taxon>
        <taxon>Lepidoptera</taxon>
        <taxon>Glossata</taxon>
        <taxon>Ditrysia</taxon>
        <taxon>Yponomeutoidea</taxon>
        <taxon>Plutellidae</taxon>
        <taxon>Plutella</taxon>
    </lineage>
</organism>
<evidence type="ECO:0000256" key="1">
    <source>
        <dbReference type="SAM" id="MobiDB-lite"/>
    </source>
</evidence>
<dbReference type="Gene3D" id="1.20.58.2220">
    <property type="entry name" value="Formin, FH2 domain"/>
    <property type="match status" value="2"/>
</dbReference>
<dbReference type="PANTHER" id="PTHR45691">
    <property type="entry name" value="PROTEIN DIAPHANOUS"/>
    <property type="match status" value="1"/>
</dbReference>
<dbReference type="PROSITE" id="PS51444">
    <property type="entry name" value="FH2"/>
    <property type="match status" value="1"/>
</dbReference>
<protein>
    <submittedName>
        <fullName evidence="4">(diamondback moth) hypothetical protein</fullName>
    </submittedName>
</protein>
<dbReference type="PROSITE" id="PS51231">
    <property type="entry name" value="DAD"/>
    <property type="match status" value="1"/>
</dbReference>
<dbReference type="GO" id="GO:0030041">
    <property type="term" value="P:actin filament polymerization"/>
    <property type="evidence" value="ECO:0007669"/>
    <property type="project" value="TreeGrafter"/>
</dbReference>
<dbReference type="EMBL" id="CAJHNJ030000046">
    <property type="protein sequence ID" value="CAG9131740.1"/>
    <property type="molecule type" value="Genomic_DNA"/>
</dbReference>
<dbReference type="SUPFAM" id="SSF101447">
    <property type="entry name" value="Formin homology 2 domain (FH2 domain)"/>
    <property type="match status" value="2"/>
</dbReference>
<evidence type="ECO:0000259" key="3">
    <source>
        <dbReference type="PROSITE" id="PS51444"/>
    </source>
</evidence>
<proteinExistence type="predicted"/>
<dbReference type="InterPro" id="IPR015425">
    <property type="entry name" value="FH2_Formin"/>
</dbReference>